<reference evidence="2" key="1">
    <citation type="submission" date="2015-11" db="EMBL/GenBank/DDBJ databases">
        <title>De novo transcriptome assembly of four potential Pierce s Disease insect vectors from Arizona vineyards.</title>
        <authorList>
            <person name="Tassone E.E."/>
        </authorList>
    </citation>
    <scope>NUCLEOTIDE SEQUENCE</scope>
</reference>
<accession>A0A1B6M2F4</accession>
<dbReference type="GO" id="GO:0050482">
    <property type="term" value="P:arachidonate secretion"/>
    <property type="evidence" value="ECO:0007669"/>
    <property type="project" value="InterPro"/>
</dbReference>
<evidence type="ECO:0000313" key="2">
    <source>
        <dbReference type="EMBL" id="JAT30070.1"/>
    </source>
</evidence>
<feature type="domain" description="Phospholipase A2-like" evidence="1">
    <location>
        <begin position="33"/>
        <end position="99"/>
    </location>
</feature>
<organism evidence="2">
    <name type="scientific">Graphocephala atropunctata</name>
    <dbReference type="NCBI Taxonomy" id="36148"/>
    <lineage>
        <taxon>Eukaryota</taxon>
        <taxon>Metazoa</taxon>
        <taxon>Ecdysozoa</taxon>
        <taxon>Arthropoda</taxon>
        <taxon>Hexapoda</taxon>
        <taxon>Insecta</taxon>
        <taxon>Pterygota</taxon>
        <taxon>Neoptera</taxon>
        <taxon>Paraneoptera</taxon>
        <taxon>Hemiptera</taxon>
        <taxon>Auchenorrhyncha</taxon>
        <taxon>Membracoidea</taxon>
        <taxon>Cicadellidae</taxon>
        <taxon>Cicadellinae</taxon>
        <taxon>Cicadellini</taxon>
        <taxon>Graphocephala</taxon>
    </lineage>
</organism>
<dbReference type="GO" id="GO:0005198">
    <property type="term" value="F:structural molecule activity"/>
    <property type="evidence" value="ECO:0007669"/>
    <property type="project" value="InterPro"/>
</dbReference>
<dbReference type="Gene3D" id="1.20.90.10">
    <property type="entry name" value="Phospholipase A2 domain"/>
    <property type="match status" value="1"/>
</dbReference>
<proteinExistence type="predicted"/>
<dbReference type="GO" id="GO:0006644">
    <property type="term" value="P:phospholipid metabolic process"/>
    <property type="evidence" value="ECO:0007669"/>
    <property type="project" value="InterPro"/>
</dbReference>
<protein>
    <recommendedName>
        <fullName evidence="1">Phospholipase A2-like domain-containing protein</fullName>
    </recommendedName>
</protein>
<evidence type="ECO:0000259" key="1">
    <source>
        <dbReference type="Pfam" id="PF08398"/>
    </source>
</evidence>
<dbReference type="GO" id="GO:0004623">
    <property type="term" value="F:phospholipase A2 activity"/>
    <property type="evidence" value="ECO:0007669"/>
    <property type="project" value="InterPro"/>
</dbReference>
<gene>
    <name evidence="2" type="ORF">g.41812</name>
</gene>
<dbReference type="AlphaFoldDB" id="A0A1B6M2F4"/>
<dbReference type="InterPro" id="IPR036444">
    <property type="entry name" value="PLipase_A2_dom_sf"/>
</dbReference>
<sequence length="161" mass="17981">MNNNKRDYSNLDCCLNKCQVEEENSILKSFADFTLPGFHYLGPGSRTNNGPPTNAIDAIAQRHDEAYDRVVKGFRHSRNVKRSVEQIEEADQQFLEDMRHVTPNTTIECVGKAVGLVGIGLKAAVEKSLGITIYPDFDLAKDCEQCPEESSTGDDSKREQK</sequence>
<dbReference type="InterPro" id="IPR013607">
    <property type="entry name" value="Phospholipase_A2-like"/>
</dbReference>
<dbReference type="EMBL" id="GEBQ01009907">
    <property type="protein sequence ID" value="JAT30070.1"/>
    <property type="molecule type" value="Transcribed_RNA"/>
</dbReference>
<name>A0A1B6M2F4_9HEMI</name>
<dbReference type="Pfam" id="PF08398">
    <property type="entry name" value="Phospholip_A2_4"/>
    <property type="match status" value="1"/>
</dbReference>